<dbReference type="InterPro" id="IPR036812">
    <property type="entry name" value="NAD(P)_OxRdtase_dom_sf"/>
</dbReference>
<keyword evidence="3" id="KW-0411">Iron-sulfur</keyword>
<dbReference type="AlphaFoldDB" id="A0A0L6VZK9"/>
<evidence type="ECO:0000256" key="1">
    <source>
        <dbReference type="ARBA" id="ARBA00022723"/>
    </source>
</evidence>
<dbReference type="EMBL" id="LGTE01000026">
    <property type="protein sequence ID" value="KNZ68578.1"/>
    <property type="molecule type" value="Genomic_DNA"/>
</dbReference>
<dbReference type="SUPFAM" id="SSF46548">
    <property type="entry name" value="alpha-helical ferredoxin"/>
    <property type="match status" value="1"/>
</dbReference>
<dbReference type="SUPFAM" id="SSF51430">
    <property type="entry name" value="NAD(P)-linked oxidoreductase"/>
    <property type="match status" value="1"/>
</dbReference>
<dbReference type="Pfam" id="PF13534">
    <property type="entry name" value="Fer4_17"/>
    <property type="match status" value="1"/>
</dbReference>
<dbReference type="InterPro" id="IPR053135">
    <property type="entry name" value="AKR2_Oxidoreductase"/>
</dbReference>
<name>A0A0L6VZK9_9FIRM</name>
<dbReference type="Gene3D" id="3.20.20.100">
    <property type="entry name" value="NADP-dependent oxidoreductase domain"/>
    <property type="match status" value="1"/>
</dbReference>
<dbReference type="PANTHER" id="PTHR43312:SF1">
    <property type="entry name" value="NADP-DEPENDENT OXIDOREDUCTASE DOMAIN-CONTAINING PROTEIN"/>
    <property type="match status" value="1"/>
</dbReference>
<evidence type="ECO:0000259" key="4">
    <source>
        <dbReference type="PROSITE" id="PS51379"/>
    </source>
</evidence>
<evidence type="ECO:0000313" key="6">
    <source>
        <dbReference type="Proteomes" id="UP000037175"/>
    </source>
</evidence>
<dbReference type="PATRIC" id="fig|281456.6.peg.2956"/>
<dbReference type="Proteomes" id="UP000037175">
    <property type="component" value="Unassembled WGS sequence"/>
</dbReference>
<dbReference type="InterPro" id="IPR017896">
    <property type="entry name" value="4Fe4S_Fe-S-bd"/>
</dbReference>
<keyword evidence="6" id="KW-1185">Reference proteome</keyword>
<evidence type="ECO:0000256" key="3">
    <source>
        <dbReference type="ARBA" id="ARBA00023014"/>
    </source>
</evidence>
<reference evidence="6" key="1">
    <citation type="submission" date="2015-07" db="EMBL/GenBank/DDBJ databases">
        <title>Complete Genome of Thermincola ferriacetica strain Z-0001T.</title>
        <authorList>
            <person name="Lusk B."/>
            <person name="Badalamenti J.P."/>
            <person name="Parameswaran P."/>
            <person name="Bond D.R."/>
            <person name="Torres C.I."/>
        </authorList>
    </citation>
    <scope>NUCLEOTIDE SEQUENCE [LARGE SCALE GENOMIC DNA]</scope>
    <source>
        <strain evidence="6">Z-0001</strain>
    </source>
</reference>
<keyword evidence="1" id="KW-0479">Metal-binding</keyword>
<protein>
    <submittedName>
        <fullName evidence="5">Aldo/keto reductase</fullName>
    </submittedName>
</protein>
<dbReference type="CDD" id="cd19100">
    <property type="entry name" value="AKR_unchar"/>
    <property type="match status" value="1"/>
</dbReference>
<evidence type="ECO:0000313" key="5">
    <source>
        <dbReference type="EMBL" id="KNZ68578.1"/>
    </source>
</evidence>
<accession>A0A0L6VZK9</accession>
<comment type="caution">
    <text evidence="5">The sequence shown here is derived from an EMBL/GenBank/DDBJ whole genome shotgun (WGS) entry which is preliminary data.</text>
</comment>
<sequence>MEKRTLGRTGLKVSVIGLGGIPIQRVAGEEATAILKTALEKGINFFDTARAYTDSEVKFGVGFRGTKRPIIATKSMARDKETMARDIELSLKNLGVGTIDLYQLHNVKDRETLQKVQGPDGALAALKEARARGEINYIGITGHIPEILVEALKTGEFDTVQFPYNPVEREAEKALIPLALEMNIGMIAMKPLAGGAFKNAALAIKFLLNSPVSTIIPGVDKLDQVAENAALGQQILPLTEEEQETLNREVRQLGERFCRRCEYCQPCPQGIDIPMIFLLEGYWTRYGLQDWAVDRYRPLAKKASDCVECGLCEEKCPYNLPIREMLKESRSHLEG</sequence>
<dbReference type="PANTHER" id="PTHR43312">
    <property type="entry name" value="D-THREO-ALDOSE 1-DEHYDROGENASE"/>
    <property type="match status" value="1"/>
</dbReference>
<dbReference type="PROSITE" id="PS51379">
    <property type="entry name" value="4FE4S_FER_2"/>
    <property type="match status" value="1"/>
</dbReference>
<keyword evidence="2" id="KW-0408">Iron</keyword>
<organism evidence="5 6">
    <name type="scientific">Thermincola ferriacetica</name>
    <dbReference type="NCBI Taxonomy" id="281456"/>
    <lineage>
        <taxon>Bacteria</taxon>
        <taxon>Bacillati</taxon>
        <taxon>Bacillota</taxon>
        <taxon>Clostridia</taxon>
        <taxon>Eubacteriales</taxon>
        <taxon>Thermincolaceae</taxon>
        <taxon>Thermincola</taxon>
    </lineage>
</organism>
<proteinExistence type="predicted"/>
<dbReference type="PROSITE" id="PS00198">
    <property type="entry name" value="4FE4S_FER_1"/>
    <property type="match status" value="1"/>
</dbReference>
<dbReference type="InterPro" id="IPR017900">
    <property type="entry name" value="4Fe4S_Fe_S_CS"/>
</dbReference>
<dbReference type="RefSeq" id="WP_013121213.1">
    <property type="nucleotide sequence ID" value="NZ_LGTE01000026.1"/>
</dbReference>
<gene>
    <name evidence="5" type="ORF">Tfer_2830</name>
</gene>
<dbReference type="InterPro" id="IPR023210">
    <property type="entry name" value="NADP_OxRdtase_dom"/>
</dbReference>
<dbReference type="GO" id="GO:0046872">
    <property type="term" value="F:metal ion binding"/>
    <property type="evidence" value="ECO:0007669"/>
    <property type="project" value="UniProtKB-KW"/>
</dbReference>
<evidence type="ECO:0000256" key="2">
    <source>
        <dbReference type="ARBA" id="ARBA00023004"/>
    </source>
</evidence>
<dbReference type="GO" id="GO:0051536">
    <property type="term" value="F:iron-sulfur cluster binding"/>
    <property type="evidence" value="ECO:0007669"/>
    <property type="project" value="UniProtKB-KW"/>
</dbReference>
<dbReference type="Pfam" id="PF00248">
    <property type="entry name" value="Aldo_ket_red"/>
    <property type="match status" value="1"/>
</dbReference>
<feature type="domain" description="4Fe-4S ferredoxin-type" evidence="4">
    <location>
        <begin position="296"/>
        <end position="328"/>
    </location>
</feature>